<dbReference type="Proteomes" id="UP001480595">
    <property type="component" value="Unassembled WGS sequence"/>
</dbReference>
<sequence length="91" mass="10418">MPNTLILVVREGVINLFGTSLLLYKSHRRPPPKYSHGIEKCRLDVHTVLCRSLDKSAAQLERKSMALLSRYHSLRFDIALVPNKQYGPEVM</sequence>
<comment type="caution">
    <text evidence="1">The sequence shown here is derived from an EMBL/GenBank/DDBJ whole genome shotgun (WGS) entry which is preliminary data.</text>
</comment>
<accession>A0ABR1SQU7</accession>
<reference evidence="1 2" key="1">
    <citation type="submission" date="2023-01" db="EMBL/GenBank/DDBJ databases">
        <title>Analysis of 21 Apiospora genomes using comparative genomics revels a genus with tremendous synthesis potential of carbohydrate active enzymes and secondary metabolites.</title>
        <authorList>
            <person name="Sorensen T."/>
        </authorList>
    </citation>
    <scope>NUCLEOTIDE SEQUENCE [LARGE SCALE GENOMIC DNA]</scope>
    <source>
        <strain evidence="1 2">CBS 135458</strain>
    </source>
</reference>
<dbReference type="RefSeq" id="XP_066707533.1">
    <property type="nucleotide sequence ID" value="XM_066866619.1"/>
</dbReference>
<name>A0ABR1SQU7_9PEZI</name>
<evidence type="ECO:0000313" key="2">
    <source>
        <dbReference type="Proteomes" id="UP001480595"/>
    </source>
</evidence>
<dbReference type="EMBL" id="JAQQWL010000018">
    <property type="protein sequence ID" value="KAK8036715.1"/>
    <property type="molecule type" value="Genomic_DNA"/>
</dbReference>
<keyword evidence="2" id="KW-1185">Reference proteome</keyword>
<proteinExistence type="predicted"/>
<gene>
    <name evidence="1" type="ORF">PG994_015212</name>
</gene>
<dbReference type="GeneID" id="92099684"/>
<evidence type="ECO:0000313" key="1">
    <source>
        <dbReference type="EMBL" id="KAK8036715.1"/>
    </source>
</evidence>
<organism evidence="1 2">
    <name type="scientific">Apiospora phragmitis</name>
    <dbReference type="NCBI Taxonomy" id="2905665"/>
    <lineage>
        <taxon>Eukaryota</taxon>
        <taxon>Fungi</taxon>
        <taxon>Dikarya</taxon>
        <taxon>Ascomycota</taxon>
        <taxon>Pezizomycotina</taxon>
        <taxon>Sordariomycetes</taxon>
        <taxon>Xylariomycetidae</taxon>
        <taxon>Amphisphaeriales</taxon>
        <taxon>Apiosporaceae</taxon>
        <taxon>Apiospora</taxon>
    </lineage>
</organism>
<protein>
    <submittedName>
        <fullName evidence="1">Uncharacterized protein</fullName>
    </submittedName>
</protein>